<evidence type="ECO:0000256" key="1">
    <source>
        <dbReference type="SAM" id="Phobius"/>
    </source>
</evidence>
<dbReference type="AlphaFoldDB" id="A0A1I7I842"/>
<feature type="transmembrane region" description="Helical" evidence="1">
    <location>
        <begin position="276"/>
        <end position="295"/>
    </location>
</feature>
<proteinExistence type="predicted"/>
<name>A0A1I7I842_9BACT</name>
<feature type="transmembrane region" description="Helical" evidence="1">
    <location>
        <begin position="204"/>
        <end position="225"/>
    </location>
</feature>
<dbReference type="RefSeq" id="WP_068837614.1">
    <property type="nucleotide sequence ID" value="NZ_BMXC01000002.1"/>
</dbReference>
<dbReference type="EMBL" id="FPCA01000002">
    <property type="protein sequence ID" value="SFU68946.1"/>
    <property type="molecule type" value="Genomic_DNA"/>
</dbReference>
<feature type="transmembrane region" description="Helical" evidence="1">
    <location>
        <begin position="341"/>
        <end position="360"/>
    </location>
</feature>
<protein>
    <recommendedName>
        <fullName evidence="4">Dolichyl-phosphate-mannose-protein mannosyltransferase</fullName>
    </recommendedName>
</protein>
<keyword evidence="1" id="KW-0472">Membrane</keyword>
<dbReference type="Proteomes" id="UP000182491">
    <property type="component" value="Unassembled WGS sequence"/>
</dbReference>
<organism evidence="2 3">
    <name type="scientific">Pontibacter akesuensis</name>
    <dbReference type="NCBI Taxonomy" id="388950"/>
    <lineage>
        <taxon>Bacteria</taxon>
        <taxon>Pseudomonadati</taxon>
        <taxon>Bacteroidota</taxon>
        <taxon>Cytophagia</taxon>
        <taxon>Cytophagales</taxon>
        <taxon>Hymenobacteraceae</taxon>
        <taxon>Pontibacter</taxon>
    </lineage>
</organism>
<reference evidence="3" key="1">
    <citation type="submission" date="2016-10" db="EMBL/GenBank/DDBJ databases">
        <authorList>
            <person name="Varghese N."/>
        </authorList>
    </citation>
    <scope>NUCLEOTIDE SEQUENCE [LARGE SCALE GENOMIC DNA]</scope>
    <source>
        <strain evidence="3">DSM 18820</strain>
    </source>
</reference>
<gene>
    <name evidence="2" type="ORF">SAMN04487941_1986</name>
</gene>
<accession>A0A1I7I842</accession>
<feature type="transmembrane region" description="Helical" evidence="1">
    <location>
        <begin position="9"/>
        <end position="28"/>
    </location>
</feature>
<dbReference type="OrthoDB" id="9123883at2"/>
<keyword evidence="1" id="KW-1133">Transmembrane helix</keyword>
<feature type="transmembrane region" description="Helical" evidence="1">
    <location>
        <begin position="372"/>
        <end position="392"/>
    </location>
</feature>
<feature type="transmembrane region" description="Helical" evidence="1">
    <location>
        <begin position="165"/>
        <end position="198"/>
    </location>
</feature>
<feature type="transmembrane region" description="Helical" evidence="1">
    <location>
        <begin position="307"/>
        <end position="329"/>
    </location>
</feature>
<keyword evidence="1" id="KW-0812">Transmembrane</keyword>
<evidence type="ECO:0000313" key="2">
    <source>
        <dbReference type="EMBL" id="SFU68946.1"/>
    </source>
</evidence>
<evidence type="ECO:0008006" key="4">
    <source>
        <dbReference type="Google" id="ProtNLM"/>
    </source>
</evidence>
<sequence>MDKPIRADFLLLLLFVVTAAIILFRISIHGSGYLTPDSEAYLELAQNLKDGHGFYVLNAEGTERRYFSTWPVGYPVLIYLFSEVSQFNVFLASKVLNLLFLGLGFLLLRHLCLLYAFVLASIYGAYTFMEVYSFTWSEAPFILGLLLLAYLANQVWLSININRNILLICLTCIFLFLVRYVGAFSFGVPALLGLYFAYQRKYKLSVKLFLAALVPAILAGVYLYNNYQQSGFTTGFDRLEAETEDSQSFVLMMLQGLLNEFLIIREFRLSNQPDYLFYFTTVLQLLLMAFVIVKIRRHYSFWQELKNSSFSLACIGIGILYFAAILLLRSVSHFDDLDYRLLSPFSFPVFIGLIYTLATLPDIHKDVVQAKYAVFTLFMISLFLSVPKNFIFSQLQQLL</sequence>
<dbReference type="STRING" id="388950.GCA_001611675_01556"/>
<evidence type="ECO:0000313" key="3">
    <source>
        <dbReference type="Proteomes" id="UP000182491"/>
    </source>
</evidence>
<feature type="transmembrane region" description="Helical" evidence="1">
    <location>
        <begin position="72"/>
        <end position="91"/>
    </location>
</feature>
<keyword evidence="3" id="KW-1185">Reference proteome</keyword>
<feature type="transmembrane region" description="Helical" evidence="1">
    <location>
        <begin position="132"/>
        <end position="153"/>
    </location>
</feature>
<feature type="transmembrane region" description="Helical" evidence="1">
    <location>
        <begin position="98"/>
        <end position="126"/>
    </location>
</feature>